<dbReference type="InterPro" id="IPR001387">
    <property type="entry name" value="Cro/C1-type_HTH"/>
</dbReference>
<keyword evidence="2" id="KW-0540">Nuclease</keyword>
<keyword evidence="2" id="KW-0269">Exonuclease</keyword>
<accession>A0A3B1DXC6</accession>
<reference evidence="2" key="1">
    <citation type="submission" date="2018-06" db="EMBL/GenBank/DDBJ databases">
        <authorList>
            <person name="Zhirakovskaya E."/>
        </authorList>
    </citation>
    <scope>NUCLEOTIDE SEQUENCE</scope>
</reference>
<keyword evidence="2" id="KW-0378">Hydrolase</keyword>
<dbReference type="GO" id="GO:0004527">
    <property type="term" value="F:exonuclease activity"/>
    <property type="evidence" value="ECO:0007669"/>
    <property type="project" value="UniProtKB-KW"/>
</dbReference>
<dbReference type="EMBL" id="UOGJ01000113">
    <property type="protein sequence ID" value="VAX36935.1"/>
    <property type="molecule type" value="Genomic_DNA"/>
</dbReference>
<feature type="coiled-coil region" evidence="1">
    <location>
        <begin position="955"/>
        <end position="992"/>
    </location>
</feature>
<dbReference type="GO" id="GO:0003677">
    <property type="term" value="F:DNA binding"/>
    <property type="evidence" value="ECO:0007669"/>
    <property type="project" value="InterPro"/>
</dbReference>
<keyword evidence="1" id="KW-0175">Coiled coil</keyword>
<evidence type="ECO:0000313" key="2">
    <source>
        <dbReference type="EMBL" id="VAX36935.1"/>
    </source>
</evidence>
<dbReference type="CDD" id="cd00093">
    <property type="entry name" value="HTH_XRE"/>
    <property type="match status" value="1"/>
</dbReference>
<name>A0A3B1DXC6_9ZZZZ</name>
<dbReference type="Gene3D" id="1.10.260.40">
    <property type="entry name" value="lambda repressor-like DNA-binding domains"/>
    <property type="match status" value="1"/>
</dbReference>
<dbReference type="InterPro" id="IPR010982">
    <property type="entry name" value="Lambda_DNA-bd_dom_sf"/>
</dbReference>
<dbReference type="AlphaFoldDB" id="A0A3B1DXC6"/>
<evidence type="ECO:0000256" key="1">
    <source>
        <dbReference type="SAM" id="Coils"/>
    </source>
</evidence>
<proteinExistence type="predicted"/>
<protein>
    <submittedName>
        <fullName evidence="2">Exonuclease SbcC</fullName>
    </submittedName>
</protein>
<gene>
    <name evidence="2" type="ORF">MNBD_UNCLBAC01-1832</name>
</gene>
<organism evidence="2">
    <name type="scientific">hydrothermal vent metagenome</name>
    <dbReference type="NCBI Taxonomy" id="652676"/>
    <lineage>
        <taxon>unclassified sequences</taxon>
        <taxon>metagenomes</taxon>
        <taxon>ecological metagenomes</taxon>
    </lineage>
</organism>
<sequence length="1153" mass="132516">MCRLFSGTIVIIFICQTIFSSSLASAQGAQTVLNLPVPGMMVQTTEVFVPTFIKGMTIHPENPLEFNFIIDTGDTGITGDALVKESNTLIKYFLASLTIPEDELWVNLSPYEKERIIAQNFGYTEMGRDLLAQDYLLKQLTASLMYPEDDLGSEFWDRVYEKAQEEFGTTEIPINTFNKVWIVPEKAMTYQHGQTVFVLDSHLKVMLEEDYLALMENVENENFGMDQRTEADNKIANKISSDIVREVILPEIEREVNEGKTFAKLRQIYQALILATWYKINLQETLLGQVYADQSKTAGVHVADKEIKQKIYNQYLSAFKKGVYDYIRDDFDPSTQQIIPRKYFSGGAWLKGTEKQLIQVVGSPVEIIGATQEKVQQLLSSASSVTQITQFDLSVNVHGVGSSVNITALNNFMQNLIIDEKQLNASSSIQEVIDAFKNIPLYEVKNIFTKEEAILYDTLFDRLATVIANRREGIDIDYNTILTRRELSQMQKVVDLYAERSAYNLPEDEGLSVSKKVPKREKAVSILLGYLNQIVLNEEDGILTAEELRDYSNLKDEIIEGQVQGRTLTLDENKLGRIKFLVQKFFEKTRNEFTMDINNEILGIISQMRFSNNENALKWPKEIEDDAVTDVSPFVVGKKRVRSFLEVKEYFETRLDKLRGTITQSDIEESNKDAQEDEKIEWTELIKQLEDNDWGKEIDGEIRIIVKLKKTQSAMEVLFGIKQYEKLIPIFKKSLKVKVDNPIKYYLSRMSDATLAKTHKKELEKLVSYDLTQGDQKSVSALFKKLDNAWTFFDLNESATLFSKYMPQHIKEKYLEIYEAANFTSIVEEFLRIQDGHINPSFFQEKILRLSEEIENFEESVITAGQKFLQFYEGFRKWENSGIFEVEDMGEEKTLAESIKALREHEGFQTVEALRKAAGVKYNVVYNLELGVLPRDDNLNKILKALGVTDYGKHVLIAKLRVEREERRLKKLKVKEQKIKEEKIQVIKYLREISKNIDQNLIEEIFVQQEEIDRQYFNMLLGLSAKEDVVLSDKELNQAKKLLALYFDKGESELFASSPFAVIPAKYGGINLDPTLFEWQLRMDDQGMVLPVDQQIELNGDVQGFFPVIINVTPIQSLPLYLGMNESELPFQQDQQPTNDSVYFQAAVFSKEY</sequence>